<feature type="compositionally biased region" description="Basic and acidic residues" evidence="1">
    <location>
        <begin position="7"/>
        <end position="20"/>
    </location>
</feature>
<name>A0AAU9YY98_PHORO</name>
<feature type="region of interest" description="Disordered" evidence="1">
    <location>
        <begin position="315"/>
        <end position="361"/>
    </location>
</feature>
<feature type="compositionally biased region" description="Basic and acidic residues" evidence="1">
    <location>
        <begin position="142"/>
        <end position="172"/>
    </location>
</feature>
<dbReference type="InterPro" id="IPR052690">
    <property type="entry name" value="Antho-RFamide"/>
</dbReference>
<dbReference type="PANTHER" id="PTHR31709:SF3">
    <property type="entry name" value="LEUCINE ZIPPER PROTEIN 4-RELATED"/>
    <property type="match status" value="1"/>
</dbReference>
<dbReference type="Proteomes" id="UP001152836">
    <property type="component" value="Unassembled WGS sequence"/>
</dbReference>
<accession>A0AAU9YY98</accession>
<feature type="region of interest" description="Disordered" evidence="1">
    <location>
        <begin position="114"/>
        <end position="302"/>
    </location>
</feature>
<gene>
    <name evidence="2" type="primary">Gm15127</name>
    <name evidence="2" type="ORF">PHOROB_LOCUS3643</name>
</gene>
<comment type="caution">
    <text evidence="2">The sequence shown here is derived from an EMBL/GenBank/DDBJ whole genome shotgun (WGS) entry which is preliminary data.</text>
</comment>
<dbReference type="AlphaFoldDB" id="A0AAU9YY98"/>
<feature type="region of interest" description="Disordered" evidence="1">
    <location>
        <begin position="1"/>
        <end position="20"/>
    </location>
</feature>
<reference evidence="2" key="1">
    <citation type="submission" date="2022-06" db="EMBL/GenBank/DDBJ databases">
        <authorList>
            <person name="Andreotti S."/>
            <person name="Wyler E."/>
        </authorList>
    </citation>
    <scope>NUCLEOTIDE SEQUENCE</scope>
</reference>
<feature type="compositionally biased region" description="Basic residues" evidence="1">
    <location>
        <begin position="332"/>
        <end position="350"/>
    </location>
</feature>
<feature type="compositionally biased region" description="Basic and acidic residues" evidence="1">
    <location>
        <begin position="351"/>
        <end position="361"/>
    </location>
</feature>
<feature type="compositionally biased region" description="Basic and acidic residues" evidence="1">
    <location>
        <begin position="179"/>
        <end position="291"/>
    </location>
</feature>
<keyword evidence="3" id="KW-1185">Reference proteome</keyword>
<feature type="compositionally biased region" description="Basic residues" evidence="1">
    <location>
        <begin position="122"/>
        <end position="132"/>
    </location>
</feature>
<evidence type="ECO:0000313" key="3">
    <source>
        <dbReference type="Proteomes" id="UP001152836"/>
    </source>
</evidence>
<dbReference type="EMBL" id="CALSGD010000902">
    <property type="protein sequence ID" value="CAH6780241.1"/>
    <property type="molecule type" value="Genomic_DNA"/>
</dbReference>
<feature type="compositionally biased region" description="Basic residues" evidence="1">
    <location>
        <begin position="292"/>
        <end position="301"/>
    </location>
</feature>
<proteinExistence type="predicted"/>
<dbReference type="PANTHER" id="PTHR31709">
    <property type="entry name" value="LEUCINE ZIPPER PROTEIN 4-RELATED"/>
    <property type="match status" value="1"/>
</dbReference>
<protein>
    <submittedName>
        <fullName evidence="2">Gm15127 protein</fullName>
    </submittedName>
</protein>
<evidence type="ECO:0000313" key="2">
    <source>
        <dbReference type="EMBL" id="CAH6780241.1"/>
    </source>
</evidence>
<feature type="compositionally biased region" description="Basic residues" evidence="1">
    <location>
        <begin position="316"/>
        <end position="325"/>
    </location>
</feature>
<organism evidence="2 3">
    <name type="scientific">Phodopus roborovskii</name>
    <name type="common">Roborovski's desert hamster</name>
    <name type="synonym">Cricetulus roborovskii</name>
    <dbReference type="NCBI Taxonomy" id="109678"/>
    <lineage>
        <taxon>Eukaryota</taxon>
        <taxon>Metazoa</taxon>
        <taxon>Chordata</taxon>
        <taxon>Craniata</taxon>
        <taxon>Vertebrata</taxon>
        <taxon>Euteleostomi</taxon>
        <taxon>Mammalia</taxon>
        <taxon>Eutheria</taxon>
        <taxon>Euarchontoglires</taxon>
        <taxon>Glires</taxon>
        <taxon>Rodentia</taxon>
        <taxon>Myomorpha</taxon>
        <taxon>Muroidea</taxon>
        <taxon>Cricetidae</taxon>
        <taxon>Cricetinae</taxon>
        <taxon>Phodopus</taxon>
    </lineage>
</organism>
<evidence type="ECO:0000256" key="1">
    <source>
        <dbReference type="SAM" id="MobiDB-lite"/>
    </source>
</evidence>
<sequence length="433" mass="52122">MSCYSSTHERQNEIRLHRREALSPHEHYSEQNDTQRPSFQGPLVIHRHHWGIGFTSASRGRNEIFFGQRFPEIQPSFHLMRHDNSEDESEWNGNQFEERQPQMEGNQVFFRFHDHPQSRGRPINRSHGRHSRSPSPFRRAPVHSDRPHHDHLDMPHNDHSDRPYHDHSDRPHLNHLNRHHLDLLDRPQDDHSDRPQHDYSDRSYHDNSDRPHLDHLDRPQDDHSDGPHHDYSDRSHLDHLGRPQDNHSDRPRHDHAGRPHHDHSDRSYHDHSERPHLDHLDRPQDDHSDRPRHYHAGRPRHDHLDRLQHDYAVRQNHAHNGRRGRANNGHLGRPHRGRARRAHNNRTWRSRSHEARYHGQRERFRRIRTSPESDPEIDRNSTIREQTEYLLAQEQHRIENLNEGYLEFEYTNFEKTLWHTAIDILSSVYTIGN</sequence>